<dbReference type="InterPro" id="IPR001810">
    <property type="entry name" value="F-box_dom"/>
</dbReference>
<dbReference type="Gene3D" id="1.25.40.20">
    <property type="entry name" value="Ankyrin repeat-containing domain"/>
    <property type="match status" value="1"/>
</dbReference>
<evidence type="ECO:0000313" key="5">
    <source>
        <dbReference type="Proteomes" id="UP001301769"/>
    </source>
</evidence>
<comment type="caution">
    <text evidence="4">The sequence shown here is derived from an EMBL/GenBank/DDBJ whole genome shotgun (WGS) entry which is preliminary data.</text>
</comment>
<dbReference type="Proteomes" id="UP001301769">
    <property type="component" value="Unassembled WGS sequence"/>
</dbReference>
<feature type="signal peptide" evidence="2">
    <location>
        <begin position="1"/>
        <end position="22"/>
    </location>
</feature>
<dbReference type="PROSITE" id="PS50181">
    <property type="entry name" value="FBOX"/>
    <property type="match status" value="1"/>
</dbReference>
<dbReference type="SMART" id="SM00248">
    <property type="entry name" value="ANK"/>
    <property type="match status" value="1"/>
</dbReference>
<evidence type="ECO:0000256" key="2">
    <source>
        <dbReference type="SAM" id="SignalP"/>
    </source>
</evidence>
<evidence type="ECO:0000313" key="4">
    <source>
        <dbReference type="EMBL" id="KAK4215547.1"/>
    </source>
</evidence>
<reference evidence="4" key="1">
    <citation type="journal article" date="2023" name="Mol. Phylogenet. Evol.">
        <title>Genome-scale phylogeny and comparative genomics of the fungal order Sordariales.</title>
        <authorList>
            <person name="Hensen N."/>
            <person name="Bonometti L."/>
            <person name="Westerberg I."/>
            <person name="Brannstrom I.O."/>
            <person name="Guillou S."/>
            <person name="Cros-Aarteil S."/>
            <person name="Calhoun S."/>
            <person name="Haridas S."/>
            <person name="Kuo A."/>
            <person name="Mondo S."/>
            <person name="Pangilinan J."/>
            <person name="Riley R."/>
            <person name="LaButti K."/>
            <person name="Andreopoulos B."/>
            <person name="Lipzen A."/>
            <person name="Chen C."/>
            <person name="Yan M."/>
            <person name="Daum C."/>
            <person name="Ng V."/>
            <person name="Clum A."/>
            <person name="Steindorff A."/>
            <person name="Ohm R.A."/>
            <person name="Martin F."/>
            <person name="Silar P."/>
            <person name="Natvig D.O."/>
            <person name="Lalanne C."/>
            <person name="Gautier V."/>
            <person name="Ament-Velasquez S.L."/>
            <person name="Kruys A."/>
            <person name="Hutchinson M.I."/>
            <person name="Powell A.J."/>
            <person name="Barry K."/>
            <person name="Miller A.N."/>
            <person name="Grigoriev I.V."/>
            <person name="Debuchy R."/>
            <person name="Gladieux P."/>
            <person name="Hiltunen Thoren M."/>
            <person name="Johannesson H."/>
        </authorList>
    </citation>
    <scope>NUCLEOTIDE SEQUENCE</scope>
    <source>
        <strain evidence="4">PSN293</strain>
    </source>
</reference>
<keyword evidence="1" id="KW-0040">ANK repeat</keyword>
<feature type="chain" id="PRO_5042933072" description="F-box domain-containing protein" evidence="2">
    <location>
        <begin position="23"/>
        <end position="222"/>
    </location>
</feature>
<feature type="domain" description="F-box" evidence="3">
    <location>
        <begin position="49"/>
        <end position="87"/>
    </location>
</feature>
<evidence type="ECO:0000256" key="1">
    <source>
        <dbReference type="PROSITE-ProRule" id="PRU00023"/>
    </source>
</evidence>
<sequence length="222" mass="24453">MNVLSRLNSWLGSLQLAWAVSAGNLPTSRPTSRGYMEFHVIKTTAIPKDLILHKFPLEILIEILDQVDVTDLPALASLCKVLRALAEPLLPTRAAKDPILGRHALVWAADTVQYGSLVIKPESAVEWRFSALYLAVSRGDEAAVRLLLQSGADLNQPCCEPCHPDFPHEGCWRKWWPQNTCNVWNTLQMSVAQRYGSITRLLREHLAVSGEPGTTGGPGLGI</sequence>
<proteinExistence type="predicted"/>
<dbReference type="Pfam" id="PF00023">
    <property type="entry name" value="Ank"/>
    <property type="match status" value="1"/>
</dbReference>
<dbReference type="EMBL" id="MU858078">
    <property type="protein sequence ID" value="KAK4215547.1"/>
    <property type="molecule type" value="Genomic_DNA"/>
</dbReference>
<reference evidence="4" key="2">
    <citation type="submission" date="2023-05" db="EMBL/GenBank/DDBJ databases">
        <authorList>
            <consortium name="Lawrence Berkeley National Laboratory"/>
            <person name="Steindorff A."/>
            <person name="Hensen N."/>
            <person name="Bonometti L."/>
            <person name="Westerberg I."/>
            <person name="Brannstrom I.O."/>
            <person name="Guillou S."/>
            <person name="Cros-Aarteil S."/>
            <person name="Calhoun S."/>
            <person name="Haridas S."/>
            <person name="Kuo A."/>
            <person name="Mondo S."/>
            <person name="Pangilinan J."/>
            <person name="Riley R."/>
            <person name="Labutti K."/>
            <person name="Andreopoulos B."/>
            <person name="Lipzen A."/>
            <person name="Chen C."/>
            <person name="Yanf M."/>
            <person name="Daum C."/>
            <person name="Ng V."/>
            <person name="Clum A."/>
            <person name="Ohm R."/>
            <person name="Martin F."/>
            <person name="Silar P."/>
            <person name="Natvig D."/>
            <person name="Lalanne C."/>
            <person name="Gautier V."/>
            <person name="Ament-Velasquez S.L."/>
            <person name="Kruys A."/>
            <person name="Hutchinson M.I."/>
            <person name="Powell A.J."/>
            <person name="Barry K."/>
            <person name="Miller A.N."/>
            <person name="Grigoriev I.V."/>
            <person name="Debuchy R."/>
            <person name="Gladieux P."/>
            <person name="Thoren M.H."/>
            <person name="Johannesson H."/>
        </authorList>
    </citation>
    <scope>NUCLEOTIDE SEQUENCE</scope>
    <source>
        <strain evidence="4">PSN293</strain>
    </source>
</reference>
<dbReference type="PROSITE" id="PS50088">
    <property type="entry name" value="ANK_REPEAT"/>
    <property type="match status" value="1"/>
</dbReference>
<name>A0AAN6YG64_9PEZI</name>
<feature type="repeat" description="ANK" evidence="1">
    <location>
        <begin position="127"/>
        <end position="155"/>
    </location>
</feature>
<dbReference type="Pfam" id="PF00646">
    <property type="entry name" value="F-box"/>
    <property type="match status" value="1"/>
</dbReference>
<dbReference type="InterPro" id="IPR002110">
    <property type="entry name" value="Ankyrin_rpt"/>
</dbReference>
<accession>A0AAN6YG64</accession>
<protein>
    <recommendedName>
        <fullName evidence="3">F-box domain-containing protein</fullName>
    </recommendedName>
</protein>
<keyword evidence="5" id="KW-1185">Reference proteome</keyword>
<dbReference type="InterPro" id="IPR036770">
    <property type="entry name" value="Ankyrin_rpt-contain_sf"/>
</dbReference>
<dbReference type="AlphaFoldDB" id="A0AAN6YG64"/>
<keyword evidence="2" id="KW-0732">Signal</keyword>
<dbReference type="CDD" id="cd09917">
    <property type="entry name" value="F-box_SF"/>
    <property type="match status" value="1"/>
</dbReference>
<organism evidence="4 5">
    <name type="scientific">Rhypophila decipiens</name>
    <dbReference type="NCBI Taxonomy" id="261697"/>
    <lineage>
        <taxon>Eukaryota</taxon>
        <taxon>Fungi</taxon>
        <taxon>Dikarya</taxon>
        <taxon>Ascomycota</taxon>
        <taxon>Pezizomycotina</taxon>
        <taxon>Sordariomycetes</taxon>
        <taxon>Sordariomycetidae</taxon>
        <taxon>Sordariales</taxon>
        <taxon>Naviculisporaceae</taxon>
        <taxon>Rhypophila</taxon>
    </lineage>
</organism>
<evidence type="ECO:0000259" key="3">
    <source>
        <dbReference type="PROSITE" id="PS50181"/>
    </source>
</evidence>
<gene>
    <name evidence="4" type="ORF">QBC37DRAFT_398460</name>
</gene>
<dbReference type="SUPFAM" id="SSF81383">
    <property type="entry name" value="F-box domain"/>
    <property type="match status" value="1"/>
</dbReference>
<dbReference type="PROSITE" id="PS50297">
    <property type="entry name" value="ANK_REP_REGION"/>
    <property type="match status" value="1"/>
</dbReference>
<dbReference type="InterPro" id="IPR036047">
    <property type="entry name" value="F-box-like_dom_sf"/>
</dbReference>